<comment type="function">
    <text evidence="9">Catalyzes the condensation of iminoaspartate with dihydroxyacetone phosphate to form quinolinate.</text>
</comment>
<dbReference type="RefSeq" id="WP_038064144.1">
    <property type="nucleotide sequence ID" value="NZ_JPSL02000039.1"/>
</dbReference>
<dbReference type="HAMAP" id="MF_00568">
    <property type="entry name" value="NadA_type2"/>
    <property type="match status" value="1"/>
</dbReference>
<dbReference type="Gene3D" id="3.40.50.10800">
    <property type="entry name" value="NadA-like"/>
    <property type="match status" value="3"/>
</dbReference>
<keyword evidence="7 9" id="KW-0408">Iron</keyword>
<dbReference type="SUPFAM" id="SSF142754">
    <property type="entry name" value="NadA-like"/>
    <property type="match status" value="1"/>
</dbReference>
<dbReference type="NCBIfam" id="NF006878">
    <property type="entry name" value="PRK09375.1-2"/>
    <property type="match status" value="1"/>
</dbReference>
<comment type="caution">
    <text evidence="10">The sequence shown here is derived from an EMBL/GenBank/DDBJ whole genome shotgun (WGS) entry which is preliminary data.</text>
</comment>
<dbReference type="GO" id="GO:0008987">
    <property type="term" value="F:quinolinate synthetase A activity"/>
    <property type="evidence" value="ECO:0007669"/>
    <property type="project" value="UniProtKB-UniRule"/>
</dbReference>
<feature type="binding site" evidence="9">
    <location>
        <begin position="202"/>
        <end position="204"/>
    </location>
    <ligand>
        <name>iminosuccinate</name>
        <dbReference type="ChEBI" id="CHEBI:77875"/>
    </ligand>
</feature>
<feature type="binding site" evidence="9">
    <location>
        <position position="176"/>
    </location>
    <ligand>
        <name>[4Fe-4S] cluster</name>
        <dbReference type="ChEBI" id="CHEBI:49883"/>
    </ligand>
</feature>
<evidence type="ECO:0000313" key="11">
    <source>
        <dbReference type="Proteomes" id="UP000030364"/>
    </source>
</evidence>
<dbReference type="InterPro" id="IPR023066">
    <property type="entry name" value="Quinolinate_synth_type2"/>
</dbReference>
<proteinExistence type="inferred from homology"/>
<accession>A0A0A2WUG2</accession>
<organism evidence="10 11">
    <name type="scientific">Thermus filiformis</name>
    <dbReference type="NCBI Taxonomy" id="276"/>
    <lineage>
        <taxon>Bacteria</taxon>
        <taxon>Thermotogati</taxon>
        <taxon>Deinococcota</taxon>
        <taxon>Deinococci</taxon>
        <taxon>Thermales</taxon>
        <taxon>Thermaceae</taxon>
        <taxon>Thermus</taxon>
    </lineage>
</organism>
<evidence type="ECO:0000256" key="1">
    <source>
        <dbReference type="ARBA" id="ARBA00005065"/>
    </source>
</evidence>
<dbReference type="GO" id="GO:0051539">
    <property type="term" value="F:4 iron, 4 sulfur cluster binding"/>
    <property type="evidence" value="ECO:0007669"/>
    <property type="project" value="UniProtKB-KW"/>
</dbReference>
<dbReference type="Proteomes" id="UP000030364">
    <property type="component" value="Unassembled WGS sequence"/>
</dbReference>
<dbReference type="AlphaFoldDB" id="A0A0A2WUG2"/>
<evidence type="ECO:0000256" key="9">
    <source>
        <dbReference type="HAMAP-Rule" id="MF_00568"/>
    </source>
</evidence>
<keyword evidence="4 9" id="KW-0662">Pyridine nucleotide biosynthesis</keyword>
<name>A0A0A2WUG2_THEFI</name>
<feature type="binding site" evidence="9">
    <location>
        <position position="45"/>
    </location>
    <ligand>
        <name>iminosuccinate</name>
        <dbReference type="ChEBI" id="CHEBI:77875"/>
    </ligand>
</feature>
<evidence type="ECO:0000256" key="5">
    <source>
        <dbReference type="ARBA" id="ARBA00022679"/>
    </source>
</evidence>
<dbReference type="EMBL" id="JPSL02000039">
    <property type="protein sequence ID" value="KGQ21955.2"/>
    <property type="molecule type" value="Genomic_DNA"/>
</dbReference>
<feature type="binding site" evidence="9">
    <location>
        <position position="90"/>
    </location>
    <ligand>
        <name>[4Fe-4S] cluster</name>
        <dbReference type="ChEBI" id="CHEBI:49883"/>
    </ligand>
</feature>
<keyword evidence="5 9" id="KW-0808">Transferase</keyword>
<feature type="binding site" evidence="9">
    <location>
        <position position="268"/>
    </location>
    <ligand>
        <name>[4Fe-4S] cluster</name>
        <dbReference type="ChEBI" id="CHEBI:49883"/>
    </ligand>
</feature>
<sequence length="311" mass="34297">MEALVQERFLAEEIRRLKEERNAVILAHSYQRPEVQEVADFVGDSLGLSREAARTKAEVIVFAGVHFMAETAAILNPDKTVLLPDLGAGCSLADSIAPEDVQRWKEENPDGIVVAYVNTRAEVKALADVCVTSANAVEVVAGLPEGRPIFFLPDMFLGAYVERMTGRKLELWPGECHVHAGIRAEHLEALLREHPAAEFLIHPECGCGSSCLYLKPDAKMLSTEGMVRYAAASPASEFVVATEVGILHRLRKLAPDKDFVPVKPDAVCEYMKTITLEKVYESLRDLKHVVRVPEEVAERARRALSAMLQVG</sequence>
<evidence type="ECO:0000256" key="7">
    <source>
        <dbReference type="ARBA" id="ARBA00023004"/>
    </source>
</evidence>
<comment type="similarity">
    <text evidence="9">Belongs to the quinolinate synthase family. Type 2 subfamily.</text>
</comment>
<dbReference type="NCBIfam" id="NF006879">
    <property type="entry name" value="PRK09375.1-4"/>
    <property type="match status" value="1"/>
</dbReference>
<evidence type="ECO:0000256" key="8">
    <source>
        <dbReference type="ARBA" id="ARBA00023014"/>
    </source>
</evidence>
<evidence type="ECO:0000313" key="10">
    <source>
        <dbReference type="EMBL" id="KGQ21955.2"/>
    </source>
</evidence>
<evidence type="ECO:0000256" key="2">
    <source>
        <dbReference type="ARBA" id="ARBA00012669"/>
    </source>
</evidence>
<dbReference type="STRING" id="276.THFILI_07695"/>
<dbReference type="PANTHER" id="PTHR30573:SF0">
    <property type="entry name" value="QUINOLINATE SYNTHASE, CHLOROPLASTIC"/>
    <property type="match status" value="1"/>
</dbReference>
<comment type="pathway">
    <text evidence="1 9">Cofactor biosynthesis; NAD(+) biosynthesis; quinolinate from iminoaspartate: step 1/1.</text>
</comment>
<feature type="binding site" evidence="9">
    <location>
        <begin position="116"/>
        <end position="118"/>
    </location>
    <ligand>
        <name>iminosuccinate</name>
        <dbReference type="ChEBI" id="CHEBI:77875"/>
    </ligand>
</feature>
<comment type="subcellular location">
    <subcellularLocation>
        <location evidence="9">Cytoplasm</location>
    </subcellularLocation>
</comment>
<keyword evidence="3 9" id="KW-0004">4Fe-4S</keyword>
<dbReference type="Pfam" id="PF02445">
    <property type="entry name" value="NadA"/>
    <property type="match status" value="1"/>
</dbReference>
<evidence type="ECO:0000256" key="4">
    <source>
        <dbReference type="ARBA" id="ARBA00022642"/>
    </source>
</evidence>
<dbReference type="OrthoDB" id="9801204at2"/>
<dbReference type="GO" id="GO:0034628">
    <property type="term" value="P:'de novo' NAD+ biosynthetic process from L-aspartate"/>
    <property type="evidence" value="ECO:0007669"/>
    <property type="project" value="TreeGrafter"/>
</dbReference>
<keyword evidence="9" id="KW-0963">Cytoplasm</keyword>
<dbReference type="InterPro" id="IPR003473">
    <property type="entry name" value="NadA"/>
</dbReference>
<feature type="binding site" evidence="9">
    <location>
        <position position="28"/>
    </location>
    <ligand>
        <name>iminosuccinate</name>
        <dbReference type="ChEBI" id="CHEBI:77875"/>
    </ligand>
</feature>
<keyword evidence="11" id="KW-1185">Reference proteome</keyword>
<feature type="binding site" evidence="9">
    <location>
        <position position="133"/>
    </location>
    <ligand>
        <name>iminosuccinate</name>
        <dbReference type="ChEBI" id="CHEBI:77875"/>
    </ligand>
</feature>
<dbReference type="GO" id="GO:0005737">
    <property type="term" value="C:cytoplasm"/>
    <property type="evidence" value="ECO:0007669"/>
    <property type="project" value="UniProtKB-SubCell"/>
</dbReference>
<dbReference type="EC" id="2.5.1.72" evidence="2 9"/>
<keyword evidence="8 9" id="KW-0411">Iron-sulfur</keyword>
<feature type="binding site" evidence="9">
    <location>
        <position position="223"/>
    </location>
    <ligand>
        <name>iminosuccinate</name>
        <dbReference type="ChEBI" id="CHEBI:77875"/>
    </ligand>
</feature>
<comment type="cofactor">
    <cofactor evidence="9">
        <name>[4Fe-4S] cluster</name>
        <dbReference type="ChEBI" id="CHEBI:49883"/>
    </cofactor>
    <text evidence="9">Binds 1 [4Fe-4S] cluster per subunit.</text>
</comment>
<evidence type="ECO:0000256" key="6">
    <source>
        <dbReference type="ARBA" id="ARBA00022723"/>
    </source>
</evidence>
<dbReference type="InterPro" id="IPR036094">
    <property type="entry name" value="NadA_sf"/>
</dbReference>
<gene>
    <name evidence="9" type="primary">nadA</name>
    <name evidence="10" type="ORF">THFILI_07695</name>
</gene>
<keyword evidence="6 9" id="KW-0479">Metal-binding</keyword>
<evidence type="ECO:0000256" key="3">
    <source>
        <dbReference type="ARBA" id="ARBA00022485"/>
    </source>
</evidence>
<dbReference type="NCBIfam" id="TIGR00550">
    <property type="entry name" value="nadA"/>
    <property type="match status" value="1"/>
</dbReference>
<protein>
    <recommendedName>
        <fullName evidence="2 9">Quinolinate synthase</fullName>
        <ecNumber evidence="2 9">2.5.1.72</ecNumber>
    </recommendedName>
</protein>
<reference evidence="10 11" key="1">
    <citation type="journal article" date="2015" name="Genome Announc.">
        <title>Draft Genome Sequence of the Thermophile Thermus filiformis ATCC 43280, Producer of Carotenoid-(Di)glucoside-Branched Fatty Acid (Di)esters and Source of Hyperthermostable Enzymes of Biotechnological Interest.</title>
        <authorList>
            <person name="Mandelli F."/>
            <person name="Oliveira Ramires B."/>
            <person name="Couger M.B."/>
            <person name="Paixao D.A."/>
            <person name="Camilo C.M."/>
            <person name="Polikarpov I."/>
            <person name="Prade R."/>
            <person name="Riano-Pachon D.M."/>
            <person name="Squina F.M."/>
        </authorList>
    </citation>
    <scope>NUCLEOTIDE SEQUENCE [LARGE SCALE GENOMIC DNA]</scope>
    <source>
        <strain evidence="10 11">ATCC 43280</strain>
    </source>
</reference>
<dbReference type="GO" id="GO:0046872">
    <property type="term" value="F:metal ion binding"/>
    <property type="evidence" value="ECO:0007669"/>
    <property type="project" value="UniProtKB-KW"/>
</dbReference>
<comment type="catalytic activity">
    <reaction evidence="9">
        <text>iminosuccinate + dihydroxyacetone phosphate = quinolinate + phosphate + 2 H2O + H(+)</text>
        <dbReference type="Rhea" id="RHEA:25888"/>
        <dbReference type="ChEBI" id="CHEBI:15377"/>
        <dbReference type="ChEBI" id="CHEBI:15378"/>
        <dbReference type="ChEBI" id="CHEBI:29959"/>
        <dbReference type="ChEBI" id="CHEBI:43474"/>
        <dbReference type="ChEBI" id="CHEBI:57642"/>
        <dbReference type="ChEBI" id="CHEBI:77875"/>
        <dbReference type="EC" id="2.5.1.72"/>
    </reaction>
</comment>
<dbReference type="PANTHER" id="PTHR30573">
    <property type="entry name" value="QUINOLINATE SYNTHETASE A"/>
    <property type="match status" value="1"/>
</dbReference>
<dbReference type="UniPathway" id="UPA00253">
    <property type="reaction ID" value="UER00327"/>
</dbReference>